<keyword evidence="3" id="KW-1185">Reference proteome</keyword>
<keyword evidence="1" id="KW-0175">Coiled coil</keyword>
<accession>A0A7J9LXE9</accession>
<proteinExistence type="predicted"/>
<dbReference type="EMBL" id="JABFAF010000008">
    <property type="protein sequence ID" value="MBA0863483.1"/>
    <property type="molecule type" value="Genomic_DNA"/>
</dbReference>
<gene>
    <name evidence="2" type="ORF">Goshw_021641</name>
</gene>
<evidence type="ECO:0000313" key="3">
    <source>
        <dbReference type="Proteomes" id="UP000593576"/>
    </source>
</evidence>
<evidence type="ECO:0000256" key="1">
    <source>
        <dbReference type="SAM" id="Coils"/>
    </source>
</evidence>
<protein>
    <submittedName>
        <fullName evidence="2">Uncharacterized protein</fullName>
    </submittedName>
</protein>
<dbReference type="AlphaFoldDB" id="A0A7J9LXE9"/>
<dbReference type="Proteomes" id="UP000593576">
    <property type="component" value="Unassembled WGS sequence"/>
</dbReference>
<comment type="caution">
    <text evidence="2">The sequence shown here is derived from an EMBL/GenBank/DDBJ whole genome shotgun (WGS) entry which is preliminary data.</text>
</comment>
<sequence>MEEYLQVVLFEIKIIKQDFEKRNLELENKIEQLGEEKNALEIRCRWSKARNREIKKREE</sequence>
<reference evidence="2 3" key="1">
    <citation type="journal article" date="2019" name="Genome Biol. Evol.">
        <title>Insights into the evolution of the New World diploid cottons (Gossypium, subgenus Houzingenia) based on genome sequencing.</title>
        <authorList>
            <person name="Grover C.E."/>
            <person name="Arick M.A. 2nd"/>
            <person name="Thrash A."/>
            <person name="Conover J.L."/>
            <person name="Sanders W.S."/>
            <person name="Peterson D.G."/>
            <person name="Frelichowski J.E."/>
            <person name="Scheffler J.A."/>
            <person name="Scheffler B.E."/>
            <person name="Wendel J.F."/>
        </authorList>
    </citation>
    <scope>NUCLEOTIDE SEQUENCE [LARGE SCALE GENOMIC DNA]</scope>
    <source>
        <strain evidence="2">1</strain>
        <tissue evidence="2">Leaf</tissue>
    </source>
</reference>
<evidence type="ECO:0000313" key="2">
    <source>
        <dbReference type="EMBL" id="MBA0863483.1"/>
    </source>
</evidence>
<name>A0A7J9LXE9_GOSSC</name>
<feature type="coiled-coil region" evidence="1">
    <location>
        <begin position="16"/>
        <end position="43"/>
    </location>
</feature>
<organism evidence="2 3">
    <name type="scientific">Gossypium schwendimanii</name>
    <name type="common">Cotton</name>
    <dbReference type="NCBI Taxonomy" id="34291"/>
    <lineage>
        <taxon>Eukaryota</taxon>
        <taxon>Viridiplantae</taxon>
        <taxon>Streptophyta</taxon>
        <taxon>Embryophyta</taxon>
        <taxon>Tracheophyta</taxon>
        <taxon>Spermatophyta</taxon>
        <taxon>Magnoliopsida</taxon>
        <taxon>eudicotyledons</taxon>
        <taxon>Gunneridae</taxon>
        <taxon>Pentapetalae</taxon>
        <taxon>rosids</taxon>
        <taxon>malvids</taxon>
        <taxon>Malvales</taxon>
        <taxon>Malvaceae</taxon>
        <taxon>Malvoideae</taxon>
        <taxon>Gossypium</taxon>
    </lineage>
</organism>